<dbReference type="Pfam" id="PF18936">
    <property type="entry name" value="DUF5684"/>
    <property type="match status" value="1"/>
</dbReference>
<evidence type="ECO:0000256" key="1">
    <source>
        <dbReference type="ARBA" id="ARBA00004651"/>
    </source>
</evidence>
<keyword evidence="8" id="KW-1185">Reference proteome</keyword>
<organism evidence="7 8">
    <name type="scientific">Klugiella xanthotipulae</name>
    <dbReference type="NCBI Taxonomy" id="244735"/>
    <lineage>
        <taxon>Bacteria</taxon>
        <taxon>Bacillati</taxon>
        <taxon>Actinomycetota</taxon>
        <taxon>Actinomycetes</taxon>
        <taxon>Micrococcales</taxon>
        <taxon>Microbacteriaceae</taxon>
        <taxon>Klugiella</taxon>
    </lineage>
</organism>
<dbReference type="PANTHER" id="PTHR47089">
    <property type="entry name" value="ABC TRANSPORTER, PERMEASE PROTEIN"/>
    <property type="match status" value="1"/>
</dbReference>
<evidence type="ECO:0000256" key="5">
    <source>
        <dbReference type="ARBA" id="ARBA00023136"/>
    </source>
</evidence>
<feature type="transmembrane region" description="Helical" evidence="6">
    <location>
        <begin position="217"/>
        <end position="234"/>
    </location>
</feature>
<feature type="transmembrane region" description="Helical" evidence="6">
    <location>
        <begin position="53"/>
        <end position="79"/>
    </location>
</feature>
<dbReference type="Proteomes" id="UP000318331">
    <property type="component" value="Unassembled WGS sequence"/>
</dbReference>
<feature type="transmembrane region" description="Helical" evidence="6">
    <location>
        <begin position="271"/>
        <end position="290"/>
    </location>
</feature>
<dbReference type="RefSeq" id="WP_425460902.1">
    <property type="nucleotide sequence ID" value="NZ_BAAAYS010000011.1"/>
</dbReference>
<keyword evidence="5 6" id="KW-0472">Membrane</keyword>
<feature type="transmembrane region" description="Helical" evidence="6">
    <location>
        <begin position="398"/>
        <end position="418"/>
    </location>
</feature>
<comment type="subcellular location">
    <subcellularLocation>
        <location evidence="1">Cell membrane</location>
        <topology evidence="1">Multi-pass membrane protein</topology>
    </subcellularLocation>
</comment>
<dbReference type="PANTHER" id="PTHR47089:SF1">
    <property type="entry name" value="GUANOSINE ABC TRANSPORTER PERMEASE PROTEIN NUPP"/>
    <property type="match status" value="1"/>
</dbReference>
<dbReference type="GO" id="GO:0022857">
    <property type="term" value="F:transmembrane transporter activity"/>
    <property type="evidence" value="ECO:0007669"/>
    <property type="project" value="InterPro"/>
</dbReference>
<name>A0A543HYM4_9MICO</name>
<proteinExistence type="predicted"/>
<comment type="caution">
    <text evidence="7">The sequence shown here is derived from an EMBL/GenBank/DDBJ whole genome shotgun (WGS) entry which is preliminary data.</text>
</comment>
<dbReference type="CDD" id="cd06580">
    <property type="entry name" value="TM_PBP1_transp_TpRbsC_like"/>
    <property type="match status" value="1"/>
</dbReference>
<dbReference type="InterPro" id="IPR001851">
    <property type="entry name" value="ABC_transp_permease"/>
</dbReference>
<sequence length="531" mass="56502">MIALWIVLAVVLYAAHSFLLSRLYEKADLPVSSAWIPLYNLWTFFRLAGLSGWWAVVAVIPIVNIVAYVAAIVAAYVIGVRLDRNPYWTVLFGVCPLAWLIMAGLGRSEWRAEVPENGEARDLRIRLAVREVVSGNAMISVLAVVLAIVVGGALIAATDESVQQAAGYFFSRPLDTVQAIWDSVAGAYTALFQGSVYNFRRDSFADGIKPLTDTLMFATPLIVAGLGVGLTFRVGMFNIGGRGQMLIAAAAAGWVSFTFDLPMYIHLPLAVLAGVVGGAVWAGIVGVLKARTGAHEVIVTIMLNYVAFYLIQWMLRTPGLLQAPGSNNPKTPPMSDTAIFPAMFGAKYSLHWGFVLTIAATALVWWLLSRSSLGFQFRAVGENPSAARVAGINVKMMYVYAMLISGGLVGLAGVSQVLGTVKTGFSDGIDAGIGFDAITVALLGRSKPWGIFGAGILFGAFKAGGFSMQAAEGIPIDIVLVVQSMIVLFIAAPPLIRAIFRLPNPARTLALAQSLSAAQAATVAQTKQEVA</sequence>
<evidence type="ECO:0000256" key="3">
    <source>
        <dbReference type="ARBA" id="ARBA00022692"/>
    </source>
</evidence>
<protein>
    <submittedName>
        <fullName evidence="7">Nucleoside ABC transporter membrane protein</fullName>
    </submittedName>
</protein>
<feature type="transmembrane region" description="Helical" evidence="6">
    <location>
        <begin position="179"/>
        <end position="197"/>
    </location>
</feature>
<evidence type="ECO:0000313" key="7">
    <source>
        <dbReference type="EMBL" id="TQM63444.1"/>
    </source>
</evidence>
<keyword evidence="2" id="KW-1003">Cell membrane</keyword>
<evidence type="ECO:0000256" key="4">
    <source>
        <dbReference type="ARBA" id="ARBA00022989"/>
    </source>
</evidence>
<dbReference type="InterPro" id="IPR043739">
    <property type="entry name" value="DUF5684"/>
</dbReference>
<evidence type="ECO:0000313" key="8">
    <source>
        <dbReference type="Proteomes" id="UP000318331"/>
    </source>
</evidence>
<dbReference type="EMBL" id="VFPN01000002">
    <property type="protein sequence ID" value="TQM63444.1"/>
    <property type="molecule type" value="Genomic_DNA"/>
</dbReference>
<evidence type="ECO:0000256" key="6">
    <source>
        <dbReference type="SAM" id="Phobius"/>
    </source>
</evidence>
<feature type="transmembrane region" description="Helical" evidence="6">
    <location>
        <begin position="137"/>
        <end position="158"/>
    </location>
</feature>
<reference evidence="7 8" key="1">
    <citation type="submission" date="2019-06" db="EMBL/GenBank/DDBJ databases">
        <title>Sequencing the genomes of 1000 actinobacteria strains.</title>
        <authorList>
            <person name="Klenk H.-P."/>
        </authorList>
    </citation>
    <scope>NUCLEOTIDE SEQUENCE [LARGE SCALE GENOMIC DNA]</scope>
    <source>
        <strain evidence="7 8">DSM 18031</strain>
    </source>
</reference>
<accession>A0A543HYM4</accession>
<feature type="transmembrane region" description="Helical" evidence="6">
    <location>
        <begin position="478"/>
        <end position="500"/>
    </location>
</feature>
<keyword evidence="4 6" id="KW-1133">Transmembrane helix</keyword>
<feature type="transmembrane region" description="Helical" evidence="6">
    <location>
        <begin position="350"/>
        <end position="368"/>
    </location>
</feature>
<dbReference type="GO" id="GO:0005886">
    <property type="term" value="C:plasma membrane"/>
    <property type="evidence" value="ECO:0007669"/>
    <property type="project" value="UniProtKB-SubCell"/>
</dbReference>
<dbReference type="AlphaFoldDB" id="A0A543HYM4"/>
<keyword evidence="3 6" id="KW-0812">Transmembrane</keyword>
<feature type="transmembrane region" description="Helical" evidence="6">
    <location>
        <begin position="297"/>
        <end position="315"/>
    </location>
</feature>
<evidence type="ECO:0000256" key="2">
    <source>
        <dbReference type="ARBA" id="ARBA00022475"/>
    </source>
</evidence>
<dbReference type="Pfam" id="PF02653">
    <property type="entry name" value="BPD_transp_2"/>
    <property type="match status" value="1"/>
</dbReference>
<feature type="transmembrane region" description="Helical" evidence="6">
    <location>
        <begin position="449"/>
        <end position="466"/>
    </location>
</feature>
<gene>
    <name evidence="7" type="ORF">FB466_1706</name>
</gene>
<feature type="transmembrane region" description="Helical" evidence="6">
    <location>
        <begin position="86"/>
        <end position="105"/>
    </location>
</feature>